<feature type="region of interest" description="Disordered" evidence="1">
    <location>
        <begin position="151"/>
        <end position="189"/>
    </location>
</feature>
<dbReference type="EMBL" id="CAJNXB010001808">
    <property type="protein sequence ID" value="CAF3194395.1"/>
    <property type="molecule type" value="Genomic_DNA"/>
</dbReference>
<dbReference type="Proteomes" id="UP000663825">
    <property type="component" value="Unassembled WGS sequence"/>
</dbReference>
<evidence type="ECO:0000313" key="3">
    <source>
        <dbReference type="Proteomes" id="UP000663825"/>
    </source>
</evidence>
<gene>
    <name evidence="2" type="ORF">TIS948_LOCUS12185</name>
</gene>
<organism evidence="2 3">
    <name type="scientific">Rotaria socialis</name>
    <dbReference type="NCBI Taxonomy" id="392032"/>
    <lineage>
        <taxon>Eukaryota</taxon>
        <taxon>Metazoa</taxon>
        <taxon>Spiralia</taxon>
        <taxon>Gnathifera</taxon>
        <taxon>Rotifera</taxon>
        <taxon>Eurotatoria</taxon>
        <taxon>Bdelloidea</taxon>
        <taxon>Philodinida</taxon>
        <taxon>Philodinidae</taxon>
        <taxon>Rotaria</taxon>
    </lineage>
</organism>
<dbReference type="AlphaFoldDB" id="A0A817QAA1"/>
<evidence type="ECO:0000313" key="2">
    <source>
        <dbReference type="EMBL" id="CAF3194395.1"/>
    </source>
</evidence>
<proteinExistence type="predicted"/>
<sequence length="269" mass="30491">MAKDFHHLHKFHLSVRSISTEQKITFAGEAPKIVLEKHKILTTKSTEKSNRRRSQNFIRNLFYSKIKSKSKNQEKQKTNNAYDNKRVELENNTVHTSQIMPTPSVVHQQTLENQVDLKSKPKLNGEFKPKGILKQASKTYSFPGLSSDSWSSYNAHQRKQSHFENSQTTNSKENSNNFASASNVHDSSCSKLNTCTSVKSVTFTDSLCQSNYRSSKSTPSVITLPDSQCEDLPNLHLTNTIKRNSNGENSIDSLEFQALRFCEPSENTT</sequence>
<feature type="compositionally biased region" description="Polar residues" evidence="1">
    <location>
        <begin position="163"/>
        <end position="189"/>
    </location>
</feature>
<evidence type="ECO:0000256" key="1">
    <source>
        <dbReference type="SAM" id="MobiDB-lite"/>
    </source>
</evidence>
<dbReference type="OrthoDB" id="10036563at2759"/>
<name>A0A817QAA1_9BILA</name>
<reference evidence="2" key="1">
    <citation type="submission" date="2021-02" db="EMBL/GenBank/DDBJ databases">
        <authorList>
            <person name="Nowell W R."/>
        </authorList>
    </citation>
    <scope>NUCLEOTIDE SEQUENCE</scope>
</reference>
<accession>A0A817QAA1</accession>
<comment type="caution">
    <text evidence="2">The sequence shown here is derived from an EMBL/GenBank/DDBJ whole genome shotgun (WGS) entry which is preliminary data.</text>
</comment>
<protein>
    <submittedName>
        <fullName evidence="2">Uncharacterized protein</fullName>
    </submittedName>
</protein>